<accession>A0A9W8XCG2</accession>
<dbReference type="AlphaFoldDB" id="A0A9W8XCG2"/>
<gene>
    <name evidence="1" type="ORF">N0V89_010278</name>
</gene>
<comment type="caution">
    <text evidence="1">The sequence shown here is derived from an EMBL/GenBank/DDBJ whole genome shotgun (WGS) entry which is preliminary data.</text>
</comment>
<name>A0A9W8XCG2_9PLEO</name>
<reference evidence="1" key="1">
    <citation type="submission" date="2022-10" db="EMBL/GenBank/DDBJ databases">
        <title>Tapping the CABI collections for fungal endophytes: first genome assemblies for Collariella, Neodidymelliopsis, Ascochyta clinopodiicola, Didymella pomorum, Didymosphaeria variabile, Neocosmospora piperis and Neocucurbitaria cava.</title>
        <authorList>
            <person name="Hill R."/>
        </authorList>
    </citation>
    <scope>NUCLEOTIDE SEQUENCE</scope>
    <source>
        <strain evidence="1">IMI 356815</strain>
    </source>
</reference>
<sequence length="146" mass="17047">MLDPMLGKQHAILRWRRSLVALRSEEPGVDRAVRSPRHLIVKHPIIYANPAVVFYAVFKFDLEHLVAHSYLFIFQHPVTLKQNHLLPHTFPHLLKALLIFHLHAYHNVQMPRILLPQNHHENLIPNSNEKNHLNLVQDNAKVDSKT</sequence>
<evidence type="ECO:0000313" key="1">
    <source>
        <dbReference type="EMBL" id="KAJ4346349.1"/>
    </source>
</evidence>
<organism evidence="1 2">
    <name type="scientific">Didymosphaeria variabile</name>
    <dbReference type="NCBI Taxonomy" id="1932322"/>
    <lineage>
        <taxon>Eukaryota</taxon>
        <taxon>Fungi</taxon>
        <taxon>Dikarya</taxon>
        <taxon>Ascomycota</taxon>
        <taxon>Pezizomycotina</taxon>
        <taxon>Dothideomycetes</taxon>
        <taxon>Pleosporomycetidae</taxon>
        <taxon>Pleosporales</taxon>
        <taxon>Massarineae</taxon>
        <taxon>Didymosphaeriaceae</taxon>
        <taxon>Didymosphaeria</taxon>
    </lineage>
</organism>
<proteinExistence type="predicted"/>
<dbReference type="EMBL" id="JAPEUX010000008">
    <property type="protein sequence ID" value="KAJ4346349.1"/>
    <property type="molecule type" value="Genomic_DNA"/>
</dbReference>
<evidence type="ECO:0000313" key="2">
    <source>
        <dbReference type="Proteomes" id="UP001140513"/>
    </source>
</evidence>
<dbReference type="RefSeq" id="XP_056066149.1">
    <property type="nucleotide sequence ID" value="XM_056219022.1"/>
</dbReference>
<protein>
    <submittedName>
        <fullName evidence="1">Uncharacterized protein</fullName>
    </submittedName>
</protein>
<keyword evidence="2" id="KW-1185">Reference proteome</keyword>
<dbReference type="GeneID" id="80913808"/>
<dbReference type="Proteomes" id="UP001140513">
    <property type="component" value="Unassembled WGS sequence"/>
</dbReference>